<dbReference type="InterPro" id="IPR037143">
    <property type="entry name" value="4-PPantetheinyl_Trfase_dom_sf"/>
</dbReference>
<sequence length="315" mass="35509">MRVNVAPGKTEMMIFGVSDERRIALKAANSFHLGGQPVRYTHQYTYLGCLLHEKTYFQPDFAKRKSQMFVKTLALRRALDHLNAARSLSLGFRLYDVQRAYRSADLAGLLAATPRTSPYQRVREELSAQQSAWQLCVRAGATSRPSNQHLRQGLNSGEVHVWWLDPNKATQPGLLDRYKALLPRDEQLFVAEGGSAAVQKERLLTRVLVRCTLARYFPFPVLPVELQFSKNRHGKPGLQKPFRLDDIDLQFNITHTPHLIGCAVSAQSLIGLDIELAFRKCRPARAFKKYLTSAEIAACEAHKGVMLTEKAPRVA</sequence>
<dbReference type="Proteomes" id="UP001465755">
    <property type="component" value="Unassembled WGS sequence"/>
</dbReference>
<dbReference type="Gene3D" id="3.90.470.20">
    <property type="entry name" value="4'-phosphopantetheinyl transferase domain"/>
    <property type="match status" value="1"/>
</dbReference>
<proteinExistence type="predicted"/>
<keyword evidence="3" id="KW-1185">Reference proteome</keyword>
<accession>A0AAW1PFB0</accession>
<dbReference type="GO" id="GO:0008897">
    <property type="term" value="F:holo-[acyl-carrier-protein] synthase activity"/>
    <property type="evidence" value="ECO:0007669"/>
    <property type="project" value="UniProtKB-EC"/>
</dbReference>
<protein>
    <recommendedName>
        <fullName evidence="1">holo-[acyl-carrier-protein] synthase</fullName>
        <ecNumber evidence="1">2.7.8.7</ecNumber>
    </recommendedName>
</protein>
<dbReference type="SUPFAM" id="SSF56214">
    <property type="entry name" value="4'-phosphopantetheinyl transferase"/>
    <property type="match status" value="1"/>
</dbReference>
<organism evidence="2 3">
    <name type="scientific">Symbiochloris irregularis</name>
    <dbReference type="NCBI Taxonomy" id="706552"/>
    <lineage>
        <taxon>Eukaryota</taxon>
        <taxon>Viridiplantae</taxon>
        <taxon>Chlorophyta</taxon>
        <taxon>core chlorophytes</taxon>
        <taxon>Trebouxiophyceae</taxon>
        <taxon>Trebouxiales</taxon>
        <taxon>Trebouxiaceae</taxon>
        <taxon>Symbiochloris</taxon>
    </lineage>
</organism>
<dbReference type="GO" id="GO:0000287">
    <property type="term" value="F:magnesium ion binding"/>
    <property type="evidence" value="ECO:0007669"/>
    <property type="project" value="InterPro"/>
</dbReference>
<dbReference type="PANTHER" id="PTHR12215">
    <property type="entry name" value="PHOSPHOPANTETHEINE TRANSFERASE"/>
    <property type="match status" value="1"/>
</dbReference>
<evidence type="ECO:0000313" key="2">
    <source>
        <dbReference type="EMBL" id="KAK9808510.1"/>
    </source>
</evidence>
<reference evidence="2 3" key="1">
    <citation type="journal article" date="2024" name="Nat. Commun.">
        <title>Phylogenomics reveals the evolutionary origins of lichenization in chlorophyte algae.</title>
        <authorList>
            <person name="Puginier C."/>
            <person name="Libourel C."/>
            <person name="Otte J."/>
            <person name="Skaloud P."/>
            <person name="Haon M."/>
            <person name="Grisel S."/>
            <person name="Petersen M."/>
            <person name="Berrin J.G."/>
            <person name="Delaux P.M."/>
            <person name="Dal Grande F."/>
            <person name="Keller J."/>
        </authorList>
    </citation>
    <scope>NUCLEOTIDE SEQUENCE [LARGE SCALE GENOMIC DNA]</scope>
    <source>
        <strain evidence="2 3">SAG 2036</strain>
    </source>
</reference>
<gene>
    <name evidence="2" type="ORF">WJX73_003231</name>
</gene>
<comment type="caution">
    <text evidence="2">The sequence shown here is derived from an EMBL/GenBank/DDBJ whole genome shotgun (WGS) entry which is preliminary data.</text>
</comment>
<name>A0AAW1PFB0_9CHLO</name>
<dbReference type="PANTHER" id="PTHR12215:SF15">
    <property type="entry name" value="4'-PHOSPHOPANTETHEINYL TRANSFERASE SUPERFAMILY-RELATED"/>
    <property type="match status" value="1"/>
</dbReference>
<dbReference type="GO" id="GO:0019878">
    <property type="term" value="P:lysine biosynthetic process via aminoadipic acid"/>
    <property type="evidence" value="ECO:0007669"/>
    <property type="project" value="TreeGrafter"/>
</dbReference>
<dbReference type="AlphaFoldDB" id="A0AAW1PFB0"/>
<dbReference type="EC" id="2.7.8.7" evidence="1"/>
<dbReference type="GO" id="GO:0005829">
    <property type="term" value="C:cytosol"/>
    <property type="evidence" value="ECO:0007669"/>
    <property type="project" value="TreeGrafter"/>
</dbReference>
<evidence type="ECO:0000313" key="3">
    <source>
        <dbReference type="Proteomes" id="UP001465755"/>
    </source>
</evidence>
<dbReference type="EMBL" id="JALJOQ010000022">
    <property type="protein sequence ID" value="KAK9808510.1"/>
    <property type="molecule type" value="Genomic_DNA"/>
</dbReference>
<dbReference type="InterPro" id="IPR050559">
    <property type="entry name" value="P-Pant_transferase_sf"/>
</dbReference>
<evidence type="ECO:0000256" key="1">
    <source>
        <dbReference type="ARBA" id="ARBA00013172"/>
    </source>
</evidence>